<sequence length="95" mass="10216">MKLLALSTICTAVVLTGCNAMTKASDKIFYKQSNFSQVESTEYPVGEGPEYDHEAKHEAALADMQQTQEAGAQRPTADSTVKHDEIAQPAEAAAE</sequence>
<protein>
    <recommendedName>
        <fullName evidence="4">Lipoprotein</fullName>
    </recommendedName>
</protein>
<dbReference type="AlphaFoldDB" id="A0A066UL72"/>
<accession>A0A066UL72</accession>
<dbReference type="GeneID" id="301974853"/>
<dbReference type="PROSITE" id="PS51257">
    <property type="entry name" value="PROKAR_LIPOPROTEIN"/>
    <property type="match status" value="1"/>
</dbReference>
<dbReference type="Proteomes" id="UP000035860">
    <property type="component" value="Unassembled WGS sequence"/>
</dbReference>
<evidence type="ECO:0000313" key="3">
    <source>
        <dbReference type="Proteomes" id="UP000035860"/>
    </source>
</evidence>
<proteinExistence type="predicted"/>
<dbReference type="RefSeq" id="WP_036365942.1">
    <property type="nucleotide sequence ID" value="NZ_AOMT01000025.1"/>
</dbReference>
<organism evidence="2 3">
    <name type="scientific">Moraxella bovoculi 237</name>
    <dbReference type="NCBI Taxonomy" id="743974"/>
    <lineage>
        <taxon>Bacteria</taxon>
        <taxon>Pseudomonadati</taxon>
        <taxon>Pseudomonadota</taxon>
        <taxon>Gammaproteobacteria</taxon>
        <taxon>Moraxellales</taxon>
        <taxon>Moraxellaceae</taxon>
        <taxon>Moraxella</taxon>
    </lineage>
</organism>
<keyword evidence="3" id="KW-1185">Reference proteome</keyword>
<evidence type="ECO:0000256" key="1">
    <source>
        <dbReference type="SAM" id="MobiDB-lite"/>
    </source>
</evidence>
<evidence type="ECO:0000313" key="2">
    <source>
        <dbReference type="EMBL" id="KDN24924.1"/>
    </source>
</evidence>
<reference evidence="2 3" key="1">
    <citation type="journal article" date="2014" name="Genome Announc.">
        <title>Draft Genome Sequence of Moraxella bovoculi Strain 237T (ATCC BAA-1259T) Isolated from a Calf with Infectious Bovine Keratoconjunctivitis.</title>
        <authorList>
            <person name="Calcutt M.J."/>
            <person name="Foecking M.F."/>
            <person name="Martin N.T."/>
            <person name="Mhlanga-Mutangadura T."/>
            <person name="Reilly T.J."/>
        </authorList>
    </citation>
    <scope>NUCLEOTIDE SEQUENCE [LARGE SCALE GENOMIC DNA]</scope>
    <source>
        <strain evidence="2 3">237</strain>
    </source>
</reference>
<gene>
    <name evidence="2" type="ORF">MBO_06731</name>
</gene>
<name>A0A066UL72_9GAMM</name>
<evidence type="ECO:0008006" key="4">
    <source>
        <dbReference type="Google" id="ProtNLM"/>
    </source>
</evidence>
<dbReference type="EMBL" id="AOMT01000025">
    <property type="protein sequence ID" value="KDN24924.1"/>
    <property type="molecule type" value="Genomic_DNA"/>
</dbReference>
<dbReference type="OrthoDB" id="6650291at2"/>
<feature type="compositionally biased region" description="Basic and acidic residues" evidence="1">
    <location>
        <begin position="50"/>
        <end position="60"/>
    </location>
</feature>
<feature type="region of interest" description="Disordered" evidence="1">
    <location>
        <begin position="40"/>
        <end position="95"/>
    </location>
</feature>
<comment type="caution">
    <text evidence="2">The sequence shown here is derived from an EMBL/GenBank/DDBJ whole genome shotgun (WGS) entry which is preliminary data.</text>
</comment>